<dbReference type="SUPFAM" id="SSF50475">
    <property type="entry name" value="FMN-binding split barrel"/>
    <property type="match status" value="1"/>
</dbReference>
<comment type="caution">
    <text evidence="2">The sequence shown here is derived from an EMBL/GenBank/DDBJ whole genome shotgun (WGS) entry which is preliminary data.</text>
</comment>
<dbReference type="OrthoDB" id="5120525at2"/>
<dbReference type="Proteomes" id="UP000431922">
    <property type="component" value="Unassembled WGS sequence"/>
</dbReference>
<dbReference type="AlphaFoldDB" id="A0A845B5S0"/>
<organism evidence="2 3">
    <name type="scientific">Allopontixanthobacter sediminis</name>
    <dbReference type="NCBI Taxonomy" id="1689985"/>
    <lineage>
        <taxon>Bacteria</taxon>
        <taxon>Pseudomonadati</taxon>
        <taxon>Pseudomonadota</taxon>
        <taxon>Alphaproteobacteria</taxon>
        <taxon>Sphingomonadales</taxon>
        <taxon>Erythrobacteraceae</taxon>
        <taxon>Allopontixanthobacter</taxon>
    </lineage>
</organism>
<evidence type="ECO:0000313" key="3">
    <source>
        <dbReference type="Proteomes" id="UP000431922"/>
    </source>
</evidence>
<dbReference type="EMBL" id="WTYL01000003">
    <property type="protein sequence ID" value="MXP45494.1"/>
    <property type="molecule type" value="Genomic_DNA"/>
</dbReference>
<sequence>MHTPAVGTSDGDLRVMVLRGFDRDAMSMRFHTDARSAKVSAIREGPAISVLFYNPEAKVQIRTRGIAVVDQDGTEADAAWTDSTPFARRCYLSELPPGASTEEARSGLPDWVEGIVPSEAQLAPARKNFAVFTVRIHAIDWLYLANAGHRRARFEFSDGNVESRWLVP</sequence>
<evidence type="ECO:0000259" key="1">
    <source>
        <dbReference type="Pfam" id="PF12766"/>
    </source>
</evidence>
<proteinExistence type="predicted"/>
<accession>A0A845B5S0</accession>
<dbReference type="Pfam" id="PF12766">
    <property type="entry name" value="Pyridox_oxase_2"/>
    <property type="match status" value="1"/>
</dbReference>
<dbReference type="InterPro" id="IPR012349">
    <property type="entry name" value="Split_barrel_FMN-bd"/>
</dbReference>
<protein>
    <submittedName>
        <fullName evidence="2">Flavin-binding protein</fullName>
    </submittedName>
</protein>
<dbReference type="GO" id="GO:0010181">
    <property type="term" value="F:FMN binding"/>
    <property type="evidence" value="ECO:0007669"/>
    <property type="project" value="InterPro"/>
</dbReference>
<dbReference type="InterPro" id="IPR024624">
    <property type="entry name" value="Pyridox_Oxase_Alr4036_FMN-bd"/>
</dbReference>
<reference evidence="2 3" key="1">
    <citation type="submission" date="2019-12" db="EMBL/GenBank/DDBJ databases">
        <title>Genomic-based taxomic classification of the family Erythrobacteraceae.</title>
        <authorList>
            <person name="Xu L."/>
        </authorList>
    </citation>
    <scope>NUCLEOTIDE SEQUENCE [LARGE SCALE GENOMIC DNA]</scope>
    <source>
        <strain evidence="2 3">KCTC 42453</strain>
    </source>
</reference>
<feature type="domain" description="Pyridoxamine 5'-phosphate oxidase Alr4036 family FMN-binding" evidence="1">
    <location>
        <begin position="12"/>
        <end position="69"/>
    </location>
</feature>
<gene>
    <name evidence="2" type="ORF">GRI65_13645</name>
</gene>
<keyword evidence="3" id="KW-1185">Reference proteome</keyword>
<dbReference type="Gene3D" id="2.30.110.10">
    <property type="entry name" value="Electron Transport, Fmn-binding Protein, Chain A"/>
    <property type="match status" value="1"/>
</dbReference>
<name>A0A845B5S0_9SPHN</name>
<evidence type="ECO:0000313" key="2">
    <source>
        <dbReference type="EMBL" id="MXP45494.1"/>
    </source>
</evidence>